<accession>A0ABV6ZW68</accession>
<keyword evidence="1" id="KW-0472">Membrane</keyword>
<keyword evidence="1" id="KW-1133">Transmembrane helix</keyword>
<proteinExistence type="predicted"/>
<evidence type="ECO:0000256" key="1">
    <source>
        <dbReference type="SAM" id="Phobius"/>
    </source>
</evidence>
<evidence type="ECO:0000313" key="2">
    <source>
        <dbReference type="EMBL" id="MFC2925679.1"/>
    </source>
</evidence>
<feature type="transmembrane region" description="Helical" evidence="1">
    <location>
        <begin position="50"/>
        <end position="70"/>
    </location>
</feature>
<keyword evidence="1" id="KW-0812">Transmembrane</keyword>
<organism evidence="2 3">
    <name type="scientific">Hyphobacterium vulgare</name>
    <dbReference type="NCBI Taxonomy" id="1736751"/>
    <lineage>
        <taxon>Bacteria</taxon>
        <taxon>Pseudomonadati</taxon>
        <taxon>Pseudomonadota</taxon>
        <taxon>Alphaproteobacteria</taxon>
        <taxon>Maricaulales</taxon>
        <taxon>Maricaulaceae</taxon>
        <taxon>Hyphobacterium</taxon>
    </lineage>
</organism>
<dbReference type="Proteomes" id="UP001595379">
    <property type="component" value="Unassembled WGS sequence"/>
</dbReference>
<feature type="transmembrane region" description="Helical" evidence="1">
    <location>
        <begin position="82"/>
        <end position="100"/>
    </location>
</feature>
<dbReference type="EMBL" id="JBHRSV010000006">
    <property type="protein sequence ID" value="MFC2925679.1"/>
    <property type="molecule type" value="Genomic_DNA"/>
</dbReference>
<dbReference type="RefSeq" id="WP_343165525.1">
    <property type="nucleotide sequence ID" value="NZ_JBHRSV010000006.1"/>
</dbReference>
<reference evidence="3" key="1">
    <citation type="journal article" date="2019" name="Int. J. Syst. Evol. Microbiol.">
        <title>The Global Catalogue of Microorganisms (GCM) 10K type strain sequencing project: providing services to taxonomists for standard genome sequencing and annotation.</title>
        <authorList>
            <consortium name="The Broad Institute Genomics Platform"/>
            <consortium name="The Broad Institute Genome Sequencing Center for Infectious Disease"/>
            <person name="Wu L."/>
            <person name="Ma J."/>
        </authorList>
    </citation>
    <scope>NUCLEOTIDE SEQUENCE [LARGE SCALE GENOMIC DNA]</scope>
    <source>
        <strain evidence="3">KCTC 52487</strain>
    </source>
</reference>
<sequence>MFNPLRLGATFVVFFIVCFLLSGVTAQFMIVPMYGEGLGDMLRAADDASGFVPMLSGFALYALAAAWLILTAMKSEGWVKAAIHVGLALCVVIVGQYAILPGWSVLPAGPTIGSGVVSSLPTLPAAFAAAFTASKLK</sequence>
<protein>
    <submittedName>
        <fullName evidence="2">Uncharacterized protein</fullName>
    </submittedName>
</protein>
<comment type="caution">
    <text evidence="2">The sequence shown here is derived from an EMBL/GenBank/DDBJ whole genome shotgun (WGS) entry which is preliminary data.</text>
</comment>
<keyword evidence="3" id="KW-1185">Reference proteome</keyword>
<evidence type="ECO:0000313" key="3">
    <source>
        <dbReference type="Proteomes" id="UP001595379"/>
    </source>
</evidence>
<name>A0ABV6ZW68_9PROT</name>
<feature type="transmembrane region" description="Helical" evidence="1">
    <location>
        <begin position="112"/>
        <end position="133"/>
    </location>
</feature>
<gene>
    <name evidence="2" type="ORF">ACFOOR_06140</name>
</gene>